<gene>
    <name evidence="1" type="ORF">CBM2634_U170008</name>
</gene>
<evidence type="ECO:0000313" key="1">
    <source>
        <dbReference type="EMBL" id="SPS02567.1"/>
    </source>
</evidence>
<dbReference type="EMBL" id="OVTA01000080">
    <property type="protein sequence ID" value="SPS02567.1"/>
    <property type="molecule type" value="Genomic_DNA"/>
</dbReference>
<organism evidence="1 2">
    <name type="scientific">Cupriavidus taiwanensis</name>
    <dbReference type="NCBI Taxonomy" id="164546"/>
    <lineage>
        <taxon>Bacteria</taxon>
        <taxon>Pseudomonadati</taxon>
        <taxon>Pseudomonadota</taxon>
        <taxon>Betaproteobacteria</taxon>
        <taxon>Burkholderiales</taxon>
        <taxon>Burkholderiaceae</taxon>
        <taxon>Cupriavidus</taxon>
    </lineage>
</organism>
<dbReference type="AlphaFoldDB" id="A0A375JBU6"/>
<evidence type="ECO:0000313" key="2">
    <source>
        <dbReference type="Proteomes" id="UP000256805"/>
    </source>
</evidence>
<dbReference type="Proteomes" id="UP000256805">
    <property type="component" value="Unassembled WGS sequence"/>
</dbReference>
<name>A0A375JBU6_9BURK</name>
<sequence>MNSSFACRIAGGIKVLPLVSLTEGQDTQRICWGARANLPMMIPN</sequence>
<protein>
    <submittedName>
        <fullName evidence="1">Uncharacterized protein</fullName>
    </submittedName>
</protein>
<accession>A0A375JBU6</accession>
<proteinExistence type="predicted"/>
<reference evidence="1 2" key="1">
    <citation type="submission" date="2018-01" db="EMBL/GenBank/DDBJ databases">
        <authorList>
            <person name="Gaut B.S."/>
            <person name="Morton B.R."/>
            <person name="Clegg M.T."/>
            <person name="Duvall M.R."/>
        </authorList>
    </citation>
    <scope>NUCLEOTIDE SEQUENCE [LARGE SCALE GENOMIC DNA]</scope>
    <source>
        <strain evidence="1">Cupriavidus taiwanensis cmp 52</strain>
    </source>
</reference>